<reference evidence="1" key="1">
    <citation type="submission" date="2022-12" db="EMBL/GenBank/DDBJ databases">
        <title>Draft genome assemblies for two species of Escallonia (Escalloniales).</title>
        <authorList>
            <person name="Chanderbali A."/>
            <person name="Dervinis C."/>
            <person name="Anghel I."/>
            <person name="Soltis D."/>
            <person name="Soltis P."/>
            <person name="Zapata F."/>
        </authorList>
    </citation>
    <scope>NUCLEOTIDE SEQUENCE</scope>
    <source>
        <strain evidence="1">UCBG64.0493</strain>
        <tissue evidence="1">Leaf</tissue>
    </source>
</reference>
<dbReference type="PANTHER" id="PTHR34892">
    <property type="entry name" value="VACUOLAR ATP SYNTHASE CATALYTIC SUBUNIT-RELATED / V-ATPASE-RELATED / VACUOLAR PROTON PUMP-LIKE PROTEIN"/>
    <property type="match status" value="1"/>
</dbReference>
<dbReference type="Proteomes" id="UP001188597">
    <property type="component" value="Unassembled WGS sequence"/>
</dbReference>
<dbReference type="AlphaFoldDB" id="A0AA88WXA4"/>
<comment type="caution">
    <text evidence="1">The sequence shown here is derived from an EMBL/GenBank/DDBJ whole genome shotgun (WGS) entry which is preliminary data.</text>
</comment>
<evidence type="ECO:0000313" key="1">
    <source>
        <dbReference type="EMBL" id="KAK3035512.1"/>
    </source>
</evidence>
<dbReference type="EMBL" id="JAVXUP010000172">
    <property type="protein sequence ID" value="KAK3035512.1"/>
    <property type="molecule type" value="Genomic_DNA"/>
</dbReference>
<dbReference type="GO" id="GO:0005773">
    <property type="term" value="C:vacuole"/>
    <property type="evidence" value="ECO:0007669"/>
    <property type="project" value="TreeGrafter"/>
</dbReference>
<gene>
    <name evidence="1" type="ORF">RJ639_033971</name>
</gene>
<protein>
    <submittedName>
        <fullName evidence="1">Uncharacterized protein</fullName>
    </submittedName>
</protein>
<organism evidence="1 2">
    <name type="scientific">Escallonia herrerae</name>
    <dbReference type="NCBI Taxonomy" id="1293975"/>
    <lineage>
        <taxon>Eukaryota</taxon>
        <taxon>Viridiplantae</taxon>
        <taxon>Streptophyta</taxon>
        <taxon>Embryophyta</taxon>
        <taxon>Tracheophyta</taxon>
        <taxon>Spermatophyta</taxon>
        <taxon>Magnoliopsida</taxon>
        <taxon>eudicotyledons</taxon>
        <taxon>Gunneridae</taxon>
        <taxon>Pentapetalae</taxon>
        <taxon>asterids</taxon>
        <taxon>campanulids</taxon>
        <taxon>Escalloniales</taxon>
        <taxon>Escalloniaceae</taxon>
        <taxon>Escallonia</taxon>
    </lineage>
</organism>
<dbReference type="PANTHER" id="PTHR34892:SF2">
    <property type="entry name" value="VACUOLAR ATP SYNTHASE CATALYTIC SUBUNIT-RELATED _ V-ATPASE-RELATED _ VACUOLAR PROTON PUMP-LIKE PROTEIN"/>
    <property type="match status" value="1"/>
</dbReference>
<name>A0AA88WXA4_9ASTE</name>
<evidence type="ECO:0000313" key="2">
    <source>
        <dbReference type="Proteomes" id="UP001188597"/>
    </source>
</evidence>
<accession>A0AA88WXA4</accession>
<sequence length="271" mass="30962">MGGKLPNLILCEPLAHISDTKLIRTDTTPDLSQKAMKASKDIQIVDAIPCKLILVRNVRSLAYGMRIRACRISDWKEVNRTEFSSDYYTIDGHSNRELQNRANAGPNCYDVDSTTWVRDRDLGHVDNFHVAYDVFLSYNCVLNFLNDDWYKVEITSEVFYSFSAGSRWLQNGMSNGLRIRASKEEMLYGFSTLLKDLLLQNMDLALQLLRYTLDTVNIILKHACVLFQLSKTQILHLILAKRPRKVCIVMCSASPFIQSLSGLPPLQSMWD</sequence>
<proteinExistence type="predicted"/>
<keyword evidence="2" id="KW-1185">Reference proteome</keyword>